<evidence type="ECO:0000313" key="3">
    <source>
        <dbReference type="EMBL" id="QEG33285.1"/>
    </source>
</evidence>
<keyword evidence="1" id="KW-0732">Signal</keyword>
<dbReference type="RefSeq" id="WP_148072076.1">
    <property type="nucleotide sequence ID" value="NZ_CP042913.1"/>
</dbReference>
<dbReference type="SUPFAM" id="SSF54626">
    <property type="entry name" value="Chalcone isomerase"/>
    <property type="match status" value="1"/>
</dbReference>
<evidence type="ECO:0000259" key="2">
    <source>
        <dbReference type="Pfam" id="PF16036"/>
    </source>
</evidence>
<dbReference type="KEGG" id="bgok:Pr1d_05460"/>
<evidence type="ECO:0000256" key="1">
    <source>
        <dbReference type="SAM" id="SignalP"/>
    </source>
</evidence>
<reference evidence="3 4" key="1">
    <citation type="submission" date="2019-08" db="EMBL/GenBank/DDBJ databases">
        <title>Deep-cultivation of Planctomycetes and their phenomic and genomic characterization uncovers novel biology.</title>
        <authorList>
            <person name="Wiegand S."/>
            <person name="Jogler M."/>
            <person name="Boedeker C."/>
            <person name="Pinto D."/>
            <person name="Vollmers J."/>
            <person name="Rivas-Marin E."/>
            <person name="Kohn T."/>
            <person name="Peeters S.H."/>
            <person name="Heuer A."/>
            <person name="Rast P."/>
            <person name="Oberbeckmann S."/>
            <person name="Bunk B."/>
            <person name="Jeske O."/>
            <person name="Meyerdierks A."/>
            <person name="Storesund J.E."/>
            <person name="Kallscheuer N."/>
            <person name="Luecker S."/>
            <person name="Lage O.M."/>
            <person name="Pohl T."/>
            <person name="Merkel B.J."/>
            <person name="Hornburger P."/>
            <person name="Mueller R.-W."/>
            <person name="Bruemmer F."/>
            <person name="Labrenz M."/>
            <person name="Spormann A.M."/>
            <person name="Op den Camp H."/>
            <person name="Overmann J."/>
            <person name="Amann R."/>
            <person name="Jetten M.S.M."/>
            <person name="Mascher T."/>
            <person name="Medema M.H."/>
            <person name="Devos D.P."/>
            <person name="Kaster A.-K."/>
            <person name="Ovreas L."/>
            <person name="Rohde M."/>
            <person name="Galperin M.Y."/>
            <person name="Jogler C."/>
        </authorList>
    </citation>
    <scope>NUCLEOTIDE SEQUENCE [LARGE SCALE GENOMIC DNA]</scope>
    <source>
        <strain evidence="3 4">Pr1d</strain>
    </source>
</reference>
<dbReference type="Proteomes" id="UP000323917">
    <property type="component" value="Chromosome"/>
</dbReference>
<sequence precursor="true">MKSQKHWLVVALFFLMSGNLAGAAALPDSLKIGDTPLLLNGSGARTKYLMEMYVGGLYLKQPNTNPVAILAADELMAIRLQITSGLVSQEKMVAAINEGFQNSTGGQTAAIEAEIQKFRLCFRDKIVKGDVFDIVYTPGKGVLVVKNGKLQGVVPGLAFKQAVFGIWLSDRPADSNLRVAMLQGRK</sequence>
<name>A0A5B9Q6X9_9BACT</name>
<dbReference type="Gene3D" id="3.50.70.10">
    <property type="match status" value="1"/>
</dbReference>
<keyword evidence="4" id="KW-1185">Reference proteome</keyword>
<accession>A0A5B9Q6X9</accession>
<protein>
    <recommendedName>
        <fullName evidence="2">Chalcone isomerase domain-containing protein</fullName>
    </recommendedName>
</protein>
<feature type="domain" description="Chalcone isomerase" evidence="2">
    <location>
        <begin position="24"/>
        <end position="182"/>
    </location>
</feature>
<dbReference type="AlphaFoldDB" id="A0A5B9Q6X9"/>
<dbReference type="InterPro" id="IPR036298">
    <property type="entry name" value="Chalcone_isomerase_sf"/>
</dbReference>
<dbReference type="Pfam" id="PF16036">
    <property type="entry name" value="Chalcone_3"/>
    <property type="match status" value="1"/>
</dbReference>
<dbReference type="OrthoDB" id="270742at2"/>
<organism evidence="3 4">
    <name type="scientific">Bythopirellula goksoeyrii</name>
    <dbReference type="NCBI Taxonomy" id="1400387"/>
    <lineage>
        <taxon>Bacteria</taxon>
        <taxon>Pseudomonadati</taxon>
        <taxon>Planctomycetota</taxon>
        <taxon>Planctomycetia</taxon>
        <taxon>Pirellulales</taxon>
        <taxon>Lacipirellulaceae</taxon>
        <taxon>Bythopirellula</taxon>
    </lineage>
</organism>
<gene>
    <name evidence="3" type="ORF">Pr1d_05460</name>
</gene>
<dbReference type="InterPro" id="IPR016087">
    <property type="entry name" value="Chalcone_isomerase"/>
</dbReference>
<evidence type="ECO:0000313" key="4">
    <source>
        <dbReference type="Proteomes" id="UP000323917"/>
    </source>
</evidence>
<dbReference type="EMBL" id="CP042913">
    <property type="protein sequence ID" value="QEG33285.1"/>
    <property type="molecule type" value="Genomic_DNA"/>
</dbReference>
<feature type="chain" id="PRO_5022831200" description="Chalcone isomerase domain-containing protein" evidence="1">
    <location>
        <begin position="24"/>
        <end position="186"/>
    </location>
</feature>
<dbReference type="InterPro" id="IPR016088">
    <property type="entry name" value="Chalcone_isomerase_3-sand"/>
</dbReference>
<feature type="signal peptide" evidence="1">
    <location>
        <begin position="1"/>
        <end position="23"/>
    </location>
</feature>
<dbReference type="GO" id="GO:0016872">
    <property type="term" value="F:intramolecular lyase activity"/>
    <property type="evidence" value="ECO:0007669"/>
    <property type="project" value="InterPro"/>
</dbReference>
<proteinExistence type="predicted"/>